<keyword evidence="8" id="KW-1185">Reference proteome</keyword>
<evidence type="ECO:0000256" key="2">
    <source>
        <dbReference type="ARBA" id="ARBA00022692"/>
    </source>
</evidence>
<feature type="transmembrane region" description="Helical" evidence="5">
    <location>
        <begin position="255"/>
        <end position="276"/>
    </location>
</feature>
<feature type="transmembrane region" description="Helical" evidence="5">
    <location>
        <begin position="199"/>
        <end position="222"/>
    </location>
</feature>
<reference evidence="7 8" key="1">
    <citation type="submission" date="2022-04" db="EMBL/GenBank/DDBJ databases">
        <title>Roseobacter sp. WL0113 is a bacterium isolated from neritic sediment.</title>
        <authorList>
            <person name="Wang L."/>
            <person name="He W."/>
            <person name="Zhang D.-F."/>
        </authorList>
    </citation>
    <scope>NUCLEOTIDE SEQUENCE [LARGE SCALE GENOMIC DNA]</scope>
    <source>
        <strain evidence="7 8">WL0113</strain>
    </source>
</reference>
<feature type="domain" description="EamA" evidence="6">
    <location>
        <begin position="144"/>
        <end position="272"/>
    </location>
</feature>
<name>A0ABT3BAJ5_9RHOB</name>
<keyword evidence="3 5" id="KW-1133">Transmembrane helix</keyword>
<dbReference type="Proteomes" id="UP001208690">
    <property type="component" value="Unassembled WGS sequence"/>
</dbReference>
<evidence type="ECO:0000259" key="6">
    <source>
        <dbReference type="Pfam" id="PF00892"/>
    </source>
</evidence>
<evidence type="ECO:0000313" key="8">
    <source>
        <dbReference type="Proteomes" id="UP001208690"/>
    </source>
</evidence>
<dbReference type="InterPro" id="IPR050638">
    <property type="entry name" value="AA-Vitamin_Transporters"/>
</dbReference>
<evidence type="ECO:0000256" key="3">
    <source>
        <dbReference type="ARBA" id="ARBA00022989"/>
    </source>
</evidence>
<dbReference type="InterPro" id="IPR000620">
    <property type="entry name" value="EamA_dom"/>
</dbReference>
<dbReference type="EMBL" id="JALIEB010000002">
    <property type="protein sequence ID" value="MCV3270598.1"/>
    <property type="molecule type" value="Genomic_DNA"/>
</dbReference>
<evidence type="ECO:0000256" key="4">
    <source>
        <dbReference type="ARBA" id="ARBA00023136"/>
    </source>
</evidence>
<feature type="transmembrane region" description="Helical" evidence="5">
    <location>
        <begin position="229"/>
        <end position="249"/>
    </location>
</feature>
<evidence type="ECO:0000256" key="5">
    <source>
        <dbReference type="SAM" id="Phobius"/>
    </source>
</evidence>
<sequence>MQLFLLTTVTMMAFASNSLLTRLAVDGGHMDPNSFAIVRVLAGAVTLALILKARGGQIEIGQGRRVIGAISLAIYMAGFSLAYLTLDAGLGALILFGVVQISMFGHAAATKMQPSARQIFGASIAFVGLLLALWPGPGGQSDILGAGFMTLAGLGWAAYTVSGRAEADPLAATTGNFILCLPIVVVLLLAFATQTSVTGWALAVLCGGVTSGLGYAMWYTVLPRLPQNVAPVVQLSVPIIALVAGALLLGEEISLLVAGAAALVICGIALAITTGARSKRTP</sequence>
<keyword evidence="2 5" id="KW-0812">Transmembrane</keyword>
<dbReference type="Pfam" id="PF00892">
    <property type="entry name" value="EamA"/>
    <property type="match status" value="1"/>
</dbReference>
<dbReference type="RefSeq" id="WP_263842922.1">
    <property type="nucleotide sequence ID" value="NZ_JALIEB010000002.1"/>
</dbReference>
<evidence type="ECO:0000256" key="1">
    <source>
        <dbReference type="ARBA" id="ARBA00004141"/>
    </source>
</evidence>
<dbReference type="PANTHER" id="PTHR32322:SF9">
    <property type="entry name" value="AMINO-ACID METABOLITE EFFLUX PUMP-RELATED"/>
    <property type="match status" value="1"/>
</dbReference>
<keyword evidence="4 5" id="KW-0472">Membrane</keyword>
<feature type="transmembrane region" description="Helical" evidence="5">
    <location>
        <begin position="119"/>
        <end position="137"/>
    </location>
</feature>
<feature type="transmembrane region" description="Helical" evidence="5">
    <location>
        <begin position="34"/>
        <end position="53"/>
    </location>
</feature>
<gene>
    <name evidence="7" type="ORF">MUB52_04085</name>
</gene>
<proteinExistence type="predicted"/>
<accession>A0ABT3BAJ5</accession>
<feature type="transmembrane region" description="Helical" evidence="5">
    <location>
        <begin position="174"/>
        <end position="193"/>
    </location>
</feature>
<dbReference type="InterPro" id="IPR037185">
    <property type="entry name" value="EmrE-like"/>
</dbReference>
<feature type="transmembrane region" description="Helical" evidence="5">
    <location>
        <begin position="65"/>
        <end position="84"/>
    </location>
</feature>
<feature type="transmembrane region" description="Helical" evidence="5">
    <location>
        <begin position="143"/>
        <end position="162"/>
    </location>
</feature>
<dbReference type="SUPFAM" id="SSF103481">
    <property type="entry name" value="Multidrug resistance efflux transporter EmrE"/>
    <property type="match status" value="1"/>
</dbReference>
<evidence type="ECO:0000313" key="7">
    <source>
        <dbReference type="EMBL" id="MCV3270598.1"/>
    </source>
</evidence>
<comment type="caution">
    <text evidence="7">The sequence shown here is derived from an EMBL/GenBank/DDBJ whole genome shotgun (WGS) entry which is preliminary data.</text>
</comment>
<protein>
    <submittedName>
        <fullName evidence="7">DMT family transporter</fullName>
    </submittedName>
</protein>
<organism evidence="7 8">
    <name type="scientific">Roseobacter sinensis</name>
    <dbReference type="NCBI Taxonomy" id="2931391"/>
    <lineage>
        <taxon>Bacteria</taxon>
        <taxon>Pseudomonadati</taxon>
        <taxon>Pseudomonadota</taxon>
        <taxon>Alphaproteobacteria</taxon>
        <taxon>Rhodobacterales</taxon>
        <taxon>Roseobacteraceae</taxon>
        <taxon>Roseobacter</taxon>
    </lineage>
</organism>
<dbReference type="PANTHER" id="PTHR32322">
    <property type="entry name" value="INNER MEMBRANE TRANSPORTER"/>
    <property type="match status" value="1"/>
</dbReference>
<comment type="subcellular location">
    <subcellularLocation>
        <location evidence="1">Membrane</location>
        <topology evidence="1">Multi-pass membrane protein</topology>
    </subcellularLocation>
</comment>